<reference evidence="5" key="1">
    <citation type="journal article" date="2020" name="Cell">
        <title>Large-Scale Comparative Analyses of Tick Genomes Elucidate Their Genetic Diversity and Vector Capacities.</title>
        <authorList>
            <consortium name="Tick Genome and Microbiome Consortium (TIGMIC)"/>
            <person name="Jia N."/>
            <person name="Wang J."/>
            <person name="Shi W."/>
            <person name="Du L."/>
            <person name="Sun Y."/>
            <person name="Zhan W."/>
            <person name="Jiang J.F."/>
            <person name="Wang Q."/>
            <person name="Zhang B."/>
            <person name="Ji P."/>
            <person name="Bell-Sakyi L."/>
            <person name="Cui X.M."/>
            <person name="Yuan T.T."/>
            <person name="Jiang B.G."/>
            <person name="Yang W.F."/>
            <person name="Lam T.T."/>
            <person name="Chang Q.C."/>
            <person name="Ding S.J."/>
            <person name="Wang X.J."/>
            <person name="Zhu J.G."/>
            <person name="Ruan X.D."/>
            <person name="Zhao L."/>
            <person name="Wei J.T."/>
            <person name="Ye R.Z."/>
            <person name="Que T.C."/>
            <person name="Du C.H."/>
            <person name="Zhou Y.H."/>
            <person name="Cheng J.X."/>
            <person name="Dai P.F."/>
            <person name="Guo W.B."/>
            <person name="Han X.H."/>
            <person name="Huang E.J."/>
            <person name="Li L.F."/>
            <person name="Wei W."/>
            <person name="Gao Y.C."/>
            <person name="Liu J.Z."/>
            <person name="Shao H.Z."/>
            <person name="Wang X."/>
            <person name="Wang C.C."/>
            <person name="Yang T.C."/>
            <person name="Huo Q.B."/>
            <person name="Li W."/>
            <person name="Chen H.Y."/>
            <person name="Chen S.E."/>
            <person name="Zhou L.G."/>
            <person name="Ni X.B."/>
            <person name="Tian J.H."/>
            <person name="Sheng Y."/>
            <person name="Liu T."/>
            <person name="Pan Y.S."/>
            <person name="Xia L.Y."/>
            <person name="Li J."/>
            <person name="Zhao F."/>
            <person name="Cao W.C."/>
        </authorList>
    </citation>
    <scope>NUCLEOTIDE SEQUENCE</scope>
    <source>
        <strain evidence="5">Rmic-2018</strain>
    </source>
</reference>
<dbReference type="Proteomes" id="UP000821866">
    <property type="component" value="Chromosome 1"/>
</dbReference>
<dbReference type="GO" id="GO:0008484">
    <property type="term" value="F:sulfuric ester hydrolase activity"/>
    <property type="evidence" value="ECO:0007669"/>
    <property type="project" value="InterPro"/>
</dbReference>
<dbReference type="PANTHER" id="PTHR10342:SF273">
    <property type="entry name" value="RE14504P"/>
    <property type="match status" value="1"/>
</dbReference>
<evidence type="ECO:0000313" key="6">
    <source>
        <dbReference type="Proteomes" id="UP000821866"/>
    </source>
</evidence>
<evidence type="ECO:0000256" key="2">
    <source>
        <dbReference type="ARBA" id="ARBA00022837"/>
    </source>
</evidence>
<keyword evidence="3" id="KW-0325">Glycoprotein</keyword>
<keyword evidence="1" id="KW-0479">Metal-binding</keyword>
<evidence type="ECO:0000256" key="4">
    <source>
        <dbReference type="SAM" id="MobiDB-lite"/>
    </source>
</evidence>
<dbReference type="InterPro" id="IPR017850">
    <property type="entry name" value="Alkaline_phosphatase_core_sf"/>
</dbReference>
<keyword evidence="6" id="KW-1185">Reference proteome</keyword>
<dbReference type="EMBL" id="JABSTU010000001">
    <property type="protein sequence ID" value="KAH8041397.1"/>
    <property type="molecule type" value="Genomic_DNA"/>
</dbReference>
<evidence type="ECO:0000256" key="3">
    <source>
        <dbReference type="ARBA" id="ARBA00023180"/>
    </source>
</evidence>
<sequence>MKNVPQIDGVNQWQSLTLGAPWPRKEVLYNIDPLWGQSAIRGERFKIMEDRNNTMFPNYEWYDPVGAVAPDHWNTLHEARQACLAAQVLSCFHGKTLETPKELPDAVLTDIMIQGGQYCHPSMGPCMYDLESDPWERVNIYRPDHPEYMRLRGRLDELKLTMKSPLVGTPDPRADPLHRDGIWESWQD</sequence>
<proteinExistence type="predicted"/>
<feature type="region of interest" description="Disordered" evidence="4">
    <location>
        <begin position="166"/>
        <end position="188"/>
    </location>
</feature>
<dbReference type="GO" id="GO:0046872">
    <property type="term" value="F:metal ion binding"/>
    <property type="evidence" value="ECO:0007669"/>
    <property type="project" value="UniProtKB-KW"/>
</dbReference>
<evidence type="ECO:0000256" key="1">
    <source>
        <dbReference type="ARBA" id="ARBA00022723"/>
    </source>
</evidence>
<comment type="caution">
    <text evidence="5">The sequence shown here is derived from an EMBL/GenBank/DDBJ whole genome shotgun (WGS) entry which is preliminary data.</text>
</comment>
<dbReference type="Gene3D" id="3.30.1120.10">
    <property type="match status" value="1"/>
</dbReference>
<evidence type="ECO:0000313" key="5">
    <source>
        <dbReference type="EMBL" id="KAH8041397.1"/>
    </source>
</evidence>
<keyword evidence="2" id="KW-0106">Calcium</keyword>
<protein>
    <submittedName>
        <fullName evidence="5">Uncharacterized protein</fullName>
    </submittedName>
</protein>
<dbReference type="AlphaFoldDB" id="A0A9J6F592"/>
<dbReference type="SUPFAM" id="SSF53649">
    <property type="entry name" value="Alkaline phosphatase-like"/>
    <property type="match status" value="1"/>
</dbReference>
<organism evidence="5 6">
    <name type="scientific">Rhipicephalus microplus</name>
    <name type="common">Cattle tick</name>
    <name type="synonym">Boophilus microplus</name>
    <dbReference type="NCBI Taxonomy" id="6941"/>
    <lineage>
        <taxon>Eukaryota</taxon>
        <taxon>Metazoa</taxon>
        <taxon>Ecdysozoa</taxon>
        <taxon>Arthropoda</taxon>
        <taxon>Chelicerata</taxon>
        <taxon>Arachnida</taxon>
        <taxon>Acari</taxon>
        <taxon>Parasitiformes</taxon>
        <taxon>Ixodida</taxon>
        <taxon>Ixodoidea</taxon>
        <taxon>Ixodidae</taxon>
        <taxon>Rhipicephalinae</taxon>
        <taxon>Rhipicephalus</taxon>
        <taxon>Boophilus</taxon>
    </lineage>
</organism>
<gene>
    <name evidence="5" type="ORF">HPB51_014678</name>
</gene>
<dbReference type="InterPro" id="IPR047115">
    <property type="entry name" value="ARSB"/>
</dbReference>
<dbReference type="PANTHER" id="PTHR10342">
    <property type="entry name" value="ARYLSULFATASE"/>
    <property type="match status" value="1"/>
</dbReference>
<feature type="compositionally biased region" description="Basic and acidic residues" evidence="4">
    <location>
        <begin position="172"/>
        <end position="182"/>
    </location>
</feature>
<reference evidence="5" key="2">
    <citation type="submission" date="2021-09" db="EMBL/GenBank/DDBJ databases">
        <authorList>
            <person name="Jia N."/>
            <person name="Wang J."/>
            <person name="Shi W."/>
            <person name="Du L."/>
            <person name="Sun Y."/>
            <person name="Zhan W."/>
            <person name="Jiang J."/>
            <person name="Wang Q."/>
            <person name="Zhang B."/>
            <person name="Ji P."/>
            <person name="Sakyi L.B."/>
            <person name="Cui X."/>
            <person name="Yuan T."/>
            <person name="Jiang B."/>
            <person name="Yang W."/>
            <person name="Lam T.T.-Y."/>
            <person name="Chang Q."/>
            <person name="Ding S."/>
            <person name="Wang X."/>
            <person name="Zhu J."/>
            <person name="Ruan X."/>
            <person name="Zhao L."/>
            <person name="Wei J."/>
            <person name="Que T."/>
            <person name="Du C."/>
            <person name="Cheng J."/>
            <person name="Dai P."/>
            <person name="Han X."/>
            <person name="Huang E."/>
            <person name="Gao Y."/>
            <person name="Liu J."/>
            <person name="Shao H."/>
            <person name="Ye R."/>
            <person name="Li L."/>
            <person name="Wei W."/>
            <person name="Wang X."/>
            <person name="Wang C."/>
            <person name="Huo Q."/>
            <person name="Li W."/>
            <person name="Guo W."/>
            <person name="Chen H."/>
            <person name="Chen S."/>
            <person name="Zhou L."/>
            <person name="Zhou L."/>
            <person name="Ni X."/>
            <person name="Tian J."/>
            <person name="Zhou Y."/>
            <person name="Sheng Y."/>
            <person name="Liu T."/>
            <person name="Pan Y."/>
            <person name="Xia L."/>
            <person name="Li J."/>
            <person name="Zhao F."/>
            <person name="Cao W."/>
        </authorList>
    </citation>
    <scope>NUCLEOTIDE SEQUENCE</scope>
    <source>
        <strain evidence="5">Rmic-2018</strain>
        <tissue evidence="5">Larvae</tissue>
    </source>
</reference>
<name>A0A9J6F592_RHIMP</name>
<accession>A0A9J6F592</accession>